<gene>
    <name evidence="1" type="ORF">BC353_09950</name>
</gene>
<dbReference type="EMBL" id="MCBA01000067">
    <property type="protein sequence ID" value="RGP89874.1"/>
    <property type="molecule type" value="Genomic_DNA"/>
</dbReference>
<name>A0A395U2J6_VIBCL</name>
<evidence type="ECO:0000313" key="1">
    <source>
        <dbReference type="EMBL" id="RGP89874.1"/>
    </source>
</evidence>
<protein>
    <submittedName>
        <fullName evidence="1">Uncharacterized protein</fullName>
    </submittedName>
</protein>
<accession>A0A395U2J6</accession>
<comment type="caution">
    <text evidence="1">The sequence shown here is derived from an EMBL/GenBank/DDBJ whole genome shotgun (WGS) entry which is preliminary data.</text>
</comment>
<dbReference type="AlphaFoldDB" id="A0A395U2J6"/>
<proteinExistence type="predicted"/>
<organism evidence="1 2">
    <name type="scientific">Vibrio cholerae</name>
    <dbReference type="NCBI Taxonomy" id="666"/>
    <lineage>
        <taxon>Bacteria</taxon>
        <taxon>Pseudomonadati</taxon>
        <taxon>Pseudomonadota</taxon>
        <taxon>Gammaproteobacteria</taxon>
        <taxon>Vibrionales</taxon>
        <taxon>Vibrionaceae</taxon>
        <taxon>Vibrio</taxon>
    </lineage>
</organism>
<reference evidence="1 2" key="1">
    <citation type="journal article" date="2017" name="Emerg. Infect. Dis.">
        <title>Carbapenemase VCC-1-Producing Vibrio cholerae in Coastal Waters of Germany.</title>
        <authorList>
            <person name="Hammerl J.A."/>
            <person name="Jackel C."/>
            <person name="Bortolaia V."/>
            <person name="Schwartz K."/>
            <person name="Bier N."/>
            <person name="Hendriksen R.S."/>
            <person name="Guerra B."/>
            <person name="Strauch E."/>
        </authorList>
    </citation>
    <scope>NUCLEOTIDE SEQUENCE [LARGE SCALE GENOMIC DNA]</scope>
    <source>
        <strain evidence="1 2">VN-2825</strain>
    </source>
</reference>
<dbReference type="Proteomes" id="UP000266701">
    <property type="component" value="Unassembled WGS sequence"/>
</dbReference>
<sequence>MLTWLIQPTGHQVAYVMRLEFLIIPAQIVVGINVHQLAVTTIFKTVIQPFNHLNSGEETYGKVIFLIGEVIRAAEQ</sequence>
<evidence type="ECO:0000313" key="2">
    <source>
        <dbReference type="Proteomes" id="UP000266701"/>
    </source>
</evidence>